<sequence>MGKNTLLTKNYKKNDTSFVAYLVGKPTTAMADFTGNANTE</sequence>
<accession>A1ZIE9</accession>
<keyword evidence="2" id="KW-1185">Reference proteome</keyword>
<protein>
    <submittedName>
        <fullName evidence="1">Uncharacterized protein</fullName>
    </submittedName>
</protein>
<evidence type="ECO:0000313" key="2">
    <source>
        <dbReference type="Proteomes" id="UP000004095"/>
    </source>
</evidence>
<dbReference type="Proteomes" id="UP000004095">
    <property type="component" value="Unassembled WGS sequence"/>
</dbReference>
<gene>
    <name evidence="1" type="ORF">M23134_05690</name>
</gene>
<reference evidence="1 2" key="1">
    <citation type="submission" date="2007-01" db="EMBL/GenBank/DDBJ databases">
        <authorList>
            <person name="Haygood M."/>
            <person name="Podell S."/>
            <person name="Anderson C."/>
            <person name="Hopkinson B."/>
            <person name="Roe K."/>
            <person name="Barbeau K."/>
            <person name="Gaasterland T."/>
            <person name="Ferriera S."/>
            <person name="Johnson J."/>
            <person name="Kravitz S."/>
            <person name="Beeson K."/>
            <person name="Sutton G."/>
            <person name="Rogers Y.-H."/>
            <person name="Friedman R."/>
            <person name="Frazier M."/>
            <person name="Venter J.C."/>
        </authorList>
    </citation>
    <scope>NUCLEOTIDE SEQUENCE [LARGE SCALE GENOMIC DNA]</scope>
    <source>
        <strain evidence="1 2">ATCC 23134</strain>
    </source>
</reference>
<organism evidence="1 2">
    <name type="scientific">Microscilla marina ATCC 23134</name>
    <dbReference type="NCBI Taxonomy" id="313606"/>
    <lineage>
        <taxon>Bacteria</taxon>
        <taxon>Pseudomonadati</taxon>
        <taxon>Bacteroidota</taxon>
        <taxon>Cytophagia</taxon>
        <taxon>Cytophagales</taxon>
        <taxon>Microscillaceae</taxon>
        <taxon>Microscilla</taxon>
    </lineage>
</organism>
<evidence type="ECO:0000313" key="1">
    <source>
        <dbReference type="EMBL" id="EAY29817.1"/>
    </source>
</evidence>
<dbReference type="EMBL" id="AAWS01000009">
    <property type="protein sequence ID" value="EAY29817.1"/>
    <property type="molecule type" value="Genomic_DNA"/>
</dbReference>
<comment type="caution">
    <text evidence="1">The sequence shown here is derived from an EMBL/GenBank/DDBJ whole genome shotgun (WGS) entry which is preliminary data.</text>
</comment>
<name>A1ZIE9_MICM2</name>
<proteinExistence type="predicted"/>
<dbReference type="AlphaFoldDB" id="A1ZIE9"/>